<organism evidence="2 3">
    <name type="scientific">Chitinophaga eiseniae</name>
    <dbReference type="NCBI Taxonomy" id="634771"/>
    <lineage>
        <taxon>Bacteria</taxon>
        <taxon>Pseudomonadati</taxon>
        <taxon>Bacteroidota</taxon>
        <taxon>Chitinophagia</taxon>
        <taxon>Chitinophagales</taxon>
        <taxon>Chitinophagaceae</taxon>
        <taxon>Chitinophaga</taxon>
    </lineage>
</organism>
<proteinExistence type="predicted"/>
<keyword evidence="1" id="KW-0732">Signal</keyword>
<dbReference type="EMBL" id="FUWZ01000005">
    <property type="protein sequence ID" value="SKA41636.1"/>
    <property type="molecule type" value="Genomic_DNA"/>
</dbReference>
<evidence type="ECO:0000313" key="2">
    <source>
        <dbReference type="EMBL" id="SKA41636.1"/>
    </source>
</evidence>
<keyword evidence="3" id="KW-1185">Reference proteome</keyword>
<dbReference type="OrthoDB" id="672868at2"/>
<dbReference type="RefSeq" id="WP_078672281.1">
    <property type="nucleotide sequence ID" value="NZ_FUWZ01000005.1"/>
</dbReference>
<accession>A0A1T4TMD9</accession>
<evidence type="ECO:0000313" key="3">
    <source>
        <dbReference type="Proteomes" id="UP000190367"/>
    </source>
</evidence>
<dbReference type="AlphaFoldDB" id="A0A1T4TMD9"/>
<dbReference type="Proteomes" id="UP000190367">
    <property type="component" value="Unassembled WGS sequence"/>
</dbReference>
<sequence>MKYILIMLLLTVAGTDHAYAQKPKNGTYVYQVAFDEWGGRSHGATVLVKIKGDSIYVIHNGGNLSGKKGEIIDSGIIMKHRKSGAWIIGHTPADKDAPEVGGCSDGPSVIDFKRKKFRLC</sequence>
<feature type="chain" id="PRO_5013160015" evidence="1">
    <location>
        <begin position="19"/>
        <end position="120"/>
    </location>
</feature>
<feature type="signal peptide" evidence="1">
    <location>
        <begin position="1"/>
        <end position="18"/>
    </location>
</feature>
<name>A0A1T4TMD9_9BACT</name>
<evidence type="ECO:0000256" key="1">
    <source>
        <dbReference type="SAM" id="SignalP"/>
    </source>
</evidence>
<protein>
    <submittedName>
        <fullName evidence="2">Uncharacterized protein</fullName>
    </submittedName>
</protein>
<reference evidence="3" key="1">
    <citation type="submission" date="2017-02" db="EMBL/GenBank/DDBJ databases">
        <authorList>
            <person name="Varghese N."/>
            <person name="Submissions S."/>
        </authorList>
    </citation>
    <scope>NUCLEOTIDE SEQUENCE [LARGE SCALE GENOMIC DNA]</scope>
    <source>
        <strain evidence="3">DSM 22224</strain>
    </source>
</reference>
<gene>
    <name evidence="2" type="ORF">SAMN04488128_105485</name>
</gene>